<gene>
    <name evidence="4" type="primary">ydjF</name>
    <name evidence="4" type="ORF">ENKNEFLB_01486</name>
</gene>
<comment type="similarity">
    <text evidence="1">Belongs to the PspA/Vipp/IM30 family.</text>
</comment>
<dbReference type="RefSeq" id="WP_214059372.1">
    <property type="nucleotide sequence ID" value="NZ_BAAAHS010000024.1"/>
</dbReference>
<protein>
    <submittedName>
        <fullName evidence="4">Phage shock protein A</fullName>
    </submittedName>
</protein>
<dbReference type="Pfam" id="PF04012">
    <property type="entry name" value="PspA_IM30"/>
    <property type="match status" value="1"/>
</dbReference>
<proteinExistence type="inferred from homology"/>
<dbReference type="PANTHER" id="PTHR31088:SF6">
    <property type="entry name" value="PHAGE SHOCK PROTEIN A"/>
    <property type="match status" value="1"/>
</dbReference>
<name>A0ABX8EFN0_9ACTN</name>
<evidence type="ECO:0000256" key="3">
    <source>
        <dbReference type="SAM" id="MobiDB-lite"/>
    </source>
</evidence>
<keyword evidence="2" id="KW-0175">Coiled coil</keyword>
<dbReference type="EMBL" id="CP075371">
    <property type="protein sequence ID" value="QVT79106.1"/>
    <property type="molecule type" value="Genomic_DNA"/>
</dbReference>
<evidence type="ECO:0000256" key="2">
    <source>
        <dbReference type="SAM" id="Coils"/>
    </source>
</evidence>
<dbReference type="PANTHER" id="PTHR31088">
    <property type="entry name" value="MEMBRANE-ASSOCIATED PROTEIN VIPP1, CHLOROPLASTIC"/>
    <property type="match status" value="1"/>
</dbReference>
<feature type="compositionally biased region" description="Polar residues" evidence="3">
    <location>
        <begin position="230"/>
        <end position="241"/>
    </location>
</feature>
<evidence type="ECO:0000313" key="4">
    <source>
        <dbReference type="EMBL" id="QVT79106.1"/>
    </source>
</evidence>
<sequence length="262" mass="28875">MKRMSLIFRSKANSAMDRAEDPRETLDYSYQRQTELLTKVRRGVADVATSRKRVELQMNQLQQQVDKLQAQAEKALGMDREDLAREALTRKSAVVGQVEDLRVQHANLQGEEEKLVLAQQRLQAKVESFRTRKETIKANYTAAEAQTRIGEAMSGIGEEMGDVGMAIQRAEDKTATMQARAGAIDELIASGALDDASSTNRGDDIARELEQMSSQSDVELELARLKGVSAPQQPEALNQGTGDDVLAPEAERSTEPGQEGRS</sequence>
<accession>A0ABX8EFN0</accession>
<feature type="compositionally biased region" description="Basic and acidic residues" evidence="3">
    <location>
        <begin position="249"/>
        <end position="262"/>
    </location>
</feature>
<dbReference type="Proteomes" id="UP000679307">
    <property type="component" value="Chromosome"/>
</dbReference>
<feature type="region of interest" description="Disordered" evidence="3">
    <location>
        <begin position="224"/>
        <end position="262"/>
    </location>
</feature>
<dbReference type="InterPro" id="IPR007157">
    <property type="entry name" value="PspA_VIPP1"/>
</dbReference>
<evidence type="ECO:0000313" key="5">
    <source>
        <dbReference type="Proteomes" id="UP000679307"/>
    </source>
</evidence>
<organism evidence="4 5">
    <name type="scientific">Nocardioides aquaticus</name>
    <dbReference type="NCBI Taxonomy" id="160826"/>
    <lineage>
        <taxon>Bacteria</taxon>
        <taxon>Bacillati</taxon>
        <taxon>Actinomycetota</taxon>
        <taxon>Actinomycetes</taxon>
        <taxon>Propionibacteriales</taxon>
        <taxon>Nocardioidaceae</taxon>
        <taxon>Nocardioides</taxon>
    </lineage>
</organism>
<evidence type="ECO:0000256" key="1">
    <source>
        <dbReference type="ARBA" id="ARBA00043985"/>
    </source>
</evidence>
<keyword evidence="5" id="KW-1185">Reference proteome</keyword>
<reference evidence="4 5" key="1">
    <citation type="submission" date="2021-05" db="EMBL/GenBank/DDBJ databases">
        <title>Complete genome of Nocardioides aquaticus KCTC 9944T isolated from meromictic and hypersaline Ekho Lake, Antarctica.</title>
        <authorList>
            <person name="Hwang K."/>
            <person name="Kim K.M."/>
            <person name="Choe H."/>
        </authorList>
    </citation>
    <scope>NUCLEOTIDE SEQUENCE [LARGE SCALE GENOMIC DNA]</scope>
    <source>
        <strain evidence="4 5">KCTC 9944</strain>
    </source>
</reference>
<feature type="coiled-coil region" evidence="2">
    <location>
        <begin position="44"/>
        <end position="78"/>
    </location>
</feature>